<feature type="domain" description="Thiolase C-terminal" evidence="6">
    <location>
        <begin position="327"/>
        <end position="446"/>
    </location>
</feature>
<dbReference type="Pfam" id="PF02803">
    <property type="entry name" value="Thiolase_C"/>
    <property type="match status" value="1"/>
</dbReference>
<gene>
    <name evidence="7" type="ORF">G443_002002</name>
</gene>
<comment type="similarity">
    <text evidence="1 4">Belongs to the thiolase-like superfamily. Thiolase family.</text>
</comment>
<dbReference type="Pfam" id="PF00108">
    <property type="entry name" value="Thiolase_N"/>
    <property type="match status" value="1"/>
</dbReference>
<dbReference type="InterPro" id="IPR020616">
    <property type="entry name" value="Thiolase_N"/>
</dbReference>
<evidence type="ECO:0000313" key="7">
    <source>
        <dbReference type="EMBL" id="MCP2331732.1"/>
    </source>
</evidence>
<keyword evidence="3 4" id="KW-0012">Acyltransferase</keyword>
<sequence>MGALQRPARLRFPIFSPPTLAFGLLTGSIAVSGRGAARPGPLSEEKEHAVADAVAARALRNVVFVDGVRTPFGKAGPKGIYAETRADDLVVKTLRELLRRHPQLPPERVGEVAIAATTQIGDQGLTIGRTAALLAGLPRSVPGFAIDRMCAGAMTAVTSVAGGIAFGAYDVALAGGVEHMGRHPMGEGVDPNPRFLADKLVDPSALVMGQTAENLHDRFPHLDKGRVDAYAATSQERFAEAVKTGRISADLVPVATRSAELGWGLATEDEPPRPGTTVEALAALKTPFRPHGRVTAGNSAGLNDGATAALIAGEDTATELGLPVGMRLVGYSFAGVDPEVMGVGPVPATEQALARAGLTIDDIGLFEINEAFAVQVLAFLDHFGIADDDPRVNPWGGAIACGHPLAASGVRLMTQLSRHFAERPEVRYGITTMCIGIGMGGTVIWENPHWDGRERNGDAK</sequence>
<dbReference type="PANTHER" id="PTHR43853:SF2">
    <property type="entry name" value="3-OXOADIPYL-COA_3-OXO-5,6-DEHYDROSUBERYL-COA THIOLASE"/>
    <property type="match status" value="1"/>
</dbReference>
<proteinExistence type="inferred from homology"/>
<dbReference type="PANTHER" id="PTHR43853">
    <property type="entry name" value="3-KETOACYL-COA THIOLASE, PEROXISOMAL"/>
    <property type="match status" value="1"/>
</dbReference>
<dbReference type="Proteomes" id="UP000791080">
    <property type="component" value="Unassembled WGS sequence"/>
</dbReference>
<comment type="caution">
    <text evidence="7">The sequence shown here is derived from an EMBL/GenBank/DDBJ whole genome shotgun (WGS) entry which is preliminary data.</text>
</comment>
<protein>
    <submittedName>
        <fullName evidence="7">Acetyl-CoA acyltransferase</fullName>
    </submittedName>
</protein>
<keyword evidence="8" id="KW-1185">Reference proteome</keyword>
<dbReference type="NCBIfam" id="TIGR01930">
    <property type="entry name" value="AcCoA-C-Actrans"/>
    <property type="match status" value="1"/>
</dbReference>
<evidence type="ECO:0000259" key="6">
    <source>
        <dbReference type="Pfam" id="PF02803"/>
    </source>
</evidence>
<organism evidence="7 8">
    <name type="scientific">Actinoalloteichus caeruleus DSM 43889</name>
    <dbReference type="NCBI Taxonomy" id="1120930"/>
    <lineage>
        <taxon>Bacteria</taxon>
        <taxon>Bacillati</taxon>
        <taxon>Actinomycetota</taxon>
        <taxon>Actinomycetes</taxon>
        <taxon>Pseudonocardiales</taxon>
        <taxon>Pseudonocardiaceae</taxon>
        <taxon>Actinoalloteichus</taxon>
        <taxon>Actinoalloteichus cyanogriseus</taxon>
    </lineage>
</organism>
<dbReference type="InterPro" id="IPR002155">
    <property type="entry name" value="Thiolase"/>
</dbReference>
<dbReference type="InterPro" id="IPR020617">
    <property type="entry name" value="Thiolase_C"/>
</dbReference>
<dbReference type="CDD" id="cd00751">
    <property type="entry name" value="thiolase"/>
    <property type="match status" value="1"/>
</dbReference>
<dbReference type="EMBL" id="AUBJ02000001">
    <property type="protein sequence ID" value="MCP2331732.1"/>
    <property type="molecule type" value="Genomic_DNA"/>
</dbReference>
<accession>A0ABT1JGV5</accession>
<name>A0ABT1JGV5_ACTCY</name>
<dbReference type="PROSITE" id="PS00737">
    <property type="entry name" value="THIOLASE_2"/>
    <property type="match status" value="1"/>
</dbReference>
<feature type="domain" description="Thiolase N-terminal" evidence="5">
    <location>
        <begin position="62"/>
        <end position="314"/>
    </location>
</feature>
<keyword evidence="2 4" id="KW-0808">Transferase</keyword>
<dbReference type="GO" id="GO:0016746">
    <property type="term" value="F:acyltransferase activity"/>
    <property type="evidence" value="ECO:0007669"/>
    <property type="project" value="UniProtKB-KW"/>
</dbReference>
<dbReference type="InterPro" id="IPR050215">
    <property type="entry name" value="Thiolase-like_sf_Thiolase"/>
</dbReference>
<evidence type="ECO:0000256" key="1">
    <source>
        <dbReference type="ARBA" id="ARBA00010982"/>
    </source>
</evidence>
<evidence type="ECO:0000256" key="3">
    <source>
        <dbReference type="ARBA" id="ARBA00023315"/>
    </source>
</evidence>
<evidence type="ECO:0000256" key="2">
    <source>
        <dbReference type="ARBA" id="ARBA00022679"/>
    </source>
</evidence>
<dbReference type="InterPro" id="IPR016039">
    <property type="entry name" value="Thiolase-like"/>
</dbReference>
<dbReference type="InterPro" id="IPR020613">
    <property type="entry name" value="Thiolase_CS"/>
</dbReference>
<dbReference type="Gene3D" id="3.40.47.10">
    <property type="match status" value="1"/>
</dbReference>
<evidence type="ECO:0000313" key="8">
    <source>
        <dbReference type="Proteomes" id="UP000791080"/>
    </source>
</evidence>
<reference evidence="7 8" key="1">
    <citation type="submission" date="2022-06" db="EMBL/GenBank/DDBJ databases">
        <title>Genomic Encyclopedia of Type Strains, Phase I: the one thousand microbial genomes (KMG-I) project.</title>
        <authorList>
            <person name="Kyrpides N."/>
        </authorList>
    </citation>
    <scope>NUCLEOTIDE SEQUENCE [LARGE SCALE GENOMIC DNA]</scope>
    <source>
        <strain evidence="7 8">DSM 43889</strain>
    </source>
</reference>
<dbReference type="SUPFAM" id="SSF53901">
    <property type="entry name" value="Thiolase-like"/>
    <property type="match status" value="2"/>
</dbReference>
<evidence type="ECO:0000256" key="4">
    <source>
        <dbReference type="RuleBase" id="RU003557"/>
    </source>
</evidence>
<evidence type="ECO:0000259" key="5">
    <source>
        <dbReference type="Pfam" id="PF00108"/>
    </source>
</evidence>